<feature type="compositionally biased region" description="Basic and acidic residues" evidence="6">
    <location>
        <begin position="368"/>
        <end position="381"/>
    </location>
</feature>
<dbReference type="GO" id="GO:0008483">
    <property type="term" value="F:transaminase activity"/>
    <property type="evidence" value="ECO:0007669"/>
    <property type="project" value="UniProtKB-KW"/>
</dbReference>
<keyword evidence="4" id="KW-0663">Pyridoxal phosphate</keyword>
<dbReference type="PANTHER" id="PTHR43277:SF4">
    <property type="entry name" value="ARGININE DECARBOXYLASE"/>
    <property type="match status" value="1"/>
</dbReference>
<keyword evidence="9" id="KW-0032">Aminotransferase</keyword>
<dbReference type="InterPro" id="IPR015421">
    <property type="entry name" value="PyrdxlP-dep_Trfase_major"/>
</dbReference>
<comment type="similarity">
    <text evidence="2">Belongs to the Orn/Lys/Arg decarboxylase class-I family.</text>
</comment>
<dbReference type="InterPro" id="IPR052357">
    <property type="entry name" value="Orn_Lys_Arg_decarboxylase-I"/>
</dbReference>
<evidence type="ECO:0000256" key="2">
    <source>
        <dbReference type="ARBA" id="ARBA00010671"/>
    </source>
</evidence>
<dbReference type="EMBL" id="DVHM01000133">
    <property type="protein sequence ID" value="HIR71237.1"/>
    <property type="molecule type" value="Genomic_DNA"/>
</dbReference>
<evidence type="ECO:0000259" key="8">
    <source>
        <dbReference type="Pfam" id="PF03711"/>
    </source>
</evidence>
<comment type="caution">
    <text evidence="9">The sequence shown here is derived from an EMBL/GenBank/DDBJ whole genome shotgun (WGS) entry which is preliminary data.</text>
</comment>
<dbReference type="Pfam" id="PF01276">
    <property type="entry name" value="OKR_DC_1"/>
    <property type="match status" value="1"/>
</dbReference>
<dbReference type="InterPro" id="IPR015424">
    <property type="entry name" value="PyrdxlP-dep_Trfase"/>
</dbReference>
<dbReference type="PANTHER" id="PTHR43277">
    <property type="entry name" value="ARGININE DECARBOXYLASE"/>
    <property type="match status" value="1"/>
</dbReference>
<dbReference type="InterPro" id="IPR000310">
    <property type="entry name" value="Orn/Lys/Arg_deCO2ase_major_dom"/>
</dbReference>
<comment type="cofactor">
    <cofactor evidence="1">
        <name>pyridoxal 5'-phosphate</name>
        <dbReference type="ChEBI" id="CHEBI:597326"/>
    </cofactor>
</comment>
<evidence type="ECO:0000256" key="4">
    <source>
        <dbReference type="ARBA" id="ARBA00022898"/>
    </source>
</evidence>
<dbReference type="InterPro" id="IPR008286">
    <property type="entry name" value="Prn/Lys/Arg_de-COase_C"/>
</dbReference>
<evidence type="ECO:0000313" key="9">
    <source>
        <dbReference type="EMBL" id="HIR71237.1"/>
    </source>
</evidence>
<dbReference type="Gene3D" id="3.40.640.10">
    <property type="entry name" value="Type I PLP-dependent aspartate aminotransferase-like (Major domain)"/>
    <property type="match status" value="1"/>
</dbReference>
<accession>A0A9D1JB93</accession>
<reference evidence="9" key="1">
    <citation type="submission" date="2020-10" db="EMBL/GenBank/DDBJ databases">
        <authorList>
            <person name="Gilroy R."/>
        </authorList>
    </citation>
    <scope>NUCLEOTIDE SEQUENCE</scope>
    <source>
        <strain evidence="9">ChiSjej5B23-6657</strain>
    </source>
</reference>
<evidence type="ECO:0000256" key="1">
    <source>
        <dbReference type="ARBA" id="ARBA00001933"/>
    </source>
</evidence>
<organism evidence="9 10">
    <name type="scientific">Candidatus Pullilachnospira gallistercoris</name>
    <dbReference type="NCBI Taxonomy" id="2840911"/>
    <lineage>
        <taxon>Bacteria</taxon>
        <taxon>Bacillati</taxon>
        <taxon>Bacillota</taxon>
        <taxon>Clostridia</taxon>
        <taxon>Lachnospirales</taxon>
        <taxon>Lachnospiraceae</taxon>
        <taxon>Lachnospiraceae incertae sedis</taxon>
        <taxon>Candidatus Pullilachnospira</taxon>
    </lineage>
</organism>
<evidence type="ECO:0000313" key="10">
    <source>
        <dbReference type="Proteomes" id="UP000823912"/>
    </source>
</evidence>
<evidence type="ECO:0000256" key="5">
    <source>
        <dbReference type="ARBA" id="ARBA00023239"/>
    </source>
</evidence>
<dbReference type="Gene3D" id="3.90.105.10">
    <property type="entry name" value="Molybdopterin biosynthesis moea protein, domain 2"/>
    <property type="match status" value="1"/>
</dbReference>
<dbReference type="Proteomes" id="UP000823912">
    <property type="component" value="Unassembled WGS sequence"/>
</dbReference>
<dbReference type="SUPFAM" id="SSF53383">
    <property type="entry name" value="PLP-dependent transferases"/>
    <property type="match status" value="1"/>
</dbReference>
<keyword evidence="3" id="KW-0210">Decarboxylase</keyword>
<evidence type="ECO:0000259" key="7">
    <source>
        <dbReference type="Pfam" id="PF01276"/>
    </source>
</evidence>
<gene>
    <name evidence="9" type="ORF">IAA55_08145</name>
</gene>
<feature type="domain" description="Orn/Lys/Arg decarboxylase C-terminal" evidence="8">
    <location>
        <begin position="417"/>
        <end position="455"/>
    </location>
</feature>
<dbReference type="GO" id="GO:0016831">
    <property type="term" value="F:carboxy-lyase activity"/>
    <property type="evidence" value="ECO:0007669"/>
    <property type="project" value="UniProtKB-KW"/>
</dbReference>
<dbReference type="AlphaFoldDB" id="A0A9D1JB93"/>
<protein>
    <submittedName>
        <fullName evidence="9">Aminotransferase class I/II-fold pyridoxal phosphate-dependent enzyme</fullName>
    </submittedName>
</protein>
<feature type="region of interest" description="Disordered" evidence="6">
    <location>
        <begin position="361"/>
        <end position="404"/>
    </location>
</feature>
<sequence>MLDQALETYGKSKAYPFHMPGHKRRNMGIADPYQVDITEIHGFDNLHDPQGYLLEAMEHLQNLYGSDHSYLLVGGSTAGNLAAVFAAADQGQELIVGRNSHRSVYNGAYLRRCRLHYLYPRPWAGAPFSGEIFPEDVEEALLRYPESRGVLITCPTYEGVMSDVGEIAEVCHRHGVPLIVDAAHGAHLGFSPFFPPSPVKEGADLVVMSLHKTLPSLTQTAVLHLRGERISRERCEKFLSIFQSSSPSYVLMDSMVKCIRYLEENKEEAFSRFAGLLTDFYDRAECLRHLRVLGTRGRDPSKIVISTAGTGMTGEELSRWLRETDGLELEMSASDYALAMTSIMDSPEGFERLLAALRELDGQMSGPEETRDSRAMEERTRLQKRQKRNRGSSAAGSGAGAKEEVEQVLELWEAEDSEREEIALEEAGGSVAAGQVAVYPPGIPLIVPGERIGESRILQIEQALADGLTVNGLKRREGRWYLPAVKRQNM</sequence>
<evidence type="ECO:0000256" key="3">
    <source>
        <dbReference type="ARBA" id="ARBA00022793"/>
    </source>
</evidence>
<dbReference type="Pfam" id="PF03711">
    <property type="entry name" value="OKR_DC_1_C"/>
    <property type="match status" value="1"/>
</dbReference>
<keyword evidence="9" id="KW-0808">Transferase</keyword>
<evidence type="ECO:0000256" key="6">
    <source>
        <dbReference type="SAM" id="MobiDB-lite"/>
    </source>
</evidence>
<name>A0A9D1JB93_9FIRM</name>
<proteinExistence type="inferred from homology"/>
<keyword evidence="5" id="KW-0456">Lyase</keyword>
<reference evidence="9" key="2">
    <citation type="journal article" date="2021" name="PeerJ">
        <title>Extensive microbial diversity within the chicken gut microbiome revealed by metagenomics and culture.</title>
        <authorList>
            <person name="Gilroy R."/>
            <person name="Ravi A."/>
            <person name="Getino M."/>
            <person name="Pursley I."/>
            <person name="Horton D.L."/>
            <person name="Alikhan N.F."/>
            <person name="Baker D."/>
            <person name="Gharbi K."/>
            <person name="Hall N."/>
            <person name="Watson M."/>
            <person name="Adriaenssens E.M."/>
            <person name="Foster-Nyarko E."/>
            <person name="Jarju S."/>
            <person name="Secka A."/>
            <person name="Antonio M."/>
            <person name="Oren A."/>
            <person name="Chaudhuri R.R."/>
            <person name="La Ragione R."/>
            <person name="Hildebrand F."/>
            <person name="Pallen M.J."/>
        </authorList>
    </citation>
    <scope>NUCLEOTIDE SEQUENCE</scope>
    <source>
        <strain evidence="9">ChiSjej5B23-6657</strain>
    </source>
</reference>
<feature type="domain" description="Orn/Lys/Arg decarboxylases family 1 pyridoxal-P attachment site" evidence="7">
    <location>
        <begin position="4"/>
        <end position="268"/>
    </location>
</feature>